<dbReference type="Gene3D" id="3.55.50.30">
    <property type="match status" value="1"/>
</dbReference>
<dbReference type="PANTHER" id="PTHR47234">
    <property type="match status" value="1"/>
</dbReference>
<gene>
    <name evidence="10" type="ORF">MOV92_22430</name>
</gene>
<dbReference type="SMART" id="SM00965">
    <property type="entry name" value="STN"/>
    <property type="match status" value="1"/>
</dbReference>
<proteinExistence type="inferred from homology"/>
<keyword evidence="10" id="KW-0675">Receptor</keyword>
<organism evidence="10 11">
    <name type="scientific">Lysobacter gummosus</name>
    <dbReference type="NCBI Taxonomy" id="262324"/>
    <lineage>
        <taxon>Bacteria</taxon>
        <taxon>Pseudomonadati</taxon>
        <taxon>Pseudomonadota</taxon>
        <taxon>Gammaproteobacteria</taxon>
        <taxon>Lysobacterales</taxon>
        <taxon>Lysobacteraceae</taxon>
        <taxon>Lysobacter</taxon>
    </lineage>
</organism>
<evidence type="ECO:0000256" key="8">
    <source>
        <dbReference type="SAM" id="SignalP"/>
    </source>
</evidence>
<keyword evidence="5 7" id="KW-0472">Membrane</keyword>
<dbReference type="InterPro" id="IPR011662">
    <property type="entry name" value="Secretin/TonB_short_N"/>
</dbReference>
<evidence type="ECO:0000256" key="4">
    <source>
        <dbReference type="ARBA" id="ARBA00023004"/>
    </source>
</evidence>
<keyword evidence="2" id="KW-0813">Transport</keyword>
<keyword evidence="3" id="KW-0410">Iron transport</keyword>
<name>A0ABY3X9C1_9GAMM</name>
<keyword evidence="4" id="KW-0408">Iron</keyword>
<keyword evidence="11" id="KW-1185">Reference proteome</keyword>
<evidence type="ECO:0000259" key="9">
    <source>
        <dbReference type="SMART" id="SM00965"/>
    </source>
</evidence>
<comment type="similarity">
    <text evidence="7">Belongs to the TonB-dependent receptor family.</text>
</comment>
<dbReference type="InterPro" id="IPR012910">
    <property type="entry name" value="Plug_dom"/>
</dbReference>
<evidence type="ECO:0000313" key="10">
    <source>
        <dbReference type="EMBL" id="UNP29192.1"/>
    </source>
</evidence>
<feature type="domain" description="Secretin/TonB short N-terminal" evidence="9">
    <location>
        <begin position="60"/>
        <end position="111"/>
    </location>
</feature>
<comment type="subcellular location">
    <subcellularLocation>
        <location evidence="1 7">Cell outer membrane</location>
    </subcellularLocation>
</comment>
<dbReference type="SUPFAM" id="SSF56935">
    <property type="entry name" value="Porins"/>
    <property type="match status" value="1"/>
</dbReference>
<dbReference type="InterPro" id="IPR036942">
    <property type="entry name" value="Beta-barrel_TonB_sf"/>
</dbReference>
<keyword evidence="7" id="KW-0798">TonB box</keyword>
<evidence type="ECO:0000256" key="6">
    <source>
        <dbReference type="ARBA" id="ARBA00023237"/>
    </source>
</evidence>
<protein>
    <submittedName>
        <fullName evidence="10">TonB-dependent receptor</fullName>
    </submittedName>
</protein>
<dbReference type="InterPro" id="IPR000531">
    <property type="entry name" value="Beta-barrel_TonB"/>
</dbReference>
<dbReference type="EMBL" id="CP093547">
    <property type="protein sequence ID" value="UNP29192.1"/>
    <property type="molecule type" value="Genomic_DNA"/>
</dbReference>
<feature type="signal peptide" evidence="8">
    <location>
        <begin position="1"/>
        <end position="30"/>
    </location>
</feature>
<dbReference type="Pfam" id="PF00593">
    <property type="entry name" value="TonB_dep_Rec_b-barrel"/>
    <property type="match status" value="1"/>
</dbReference>
<dbReference type="InterPro" id="IPR037066">
    <property type="entry name" value="Plug_dom_sf"/>
</dbReference>
<evidence type="ECO:0000256" key="2">
    <source>
        <dbReference type="ARBA" id="ARBA00022448"/>
    </source>
</evidence>
<evidence type="ECO:0000256" key="1">
    <source>
        <dbReference type="ARBA" id="ARBA00004442"/>
    </source>
</evidence>
<dbReference type="RefSeq" id="WP_083512745.1">
    <property type="nucleotide sequence ID" value="NZ_CP011131.1"/>
</dbReference>
<dbReference type="PANTHER" id="PTHR47234:SF1">
    <property type="entry name" value="TONB-DEPENDENT RECEPTOR"/>
    <property type="match status" value="1"/>
</dbReference>
<dbReference type="Gene3D" id="2.40.170.20">
    <property type="entry name" value="TonB-dependent receptor, beta-barrel domain"/>
    <property type="match status" value="1"/>
</dbReference>
<sequence length="934" mass="102213">MHARPSRFFIILASALAAATTSAWSIPAGASDSNASRSTYSIPAGQLQEVLQQFIQQTPLSLAYSPSAVAHRSSPGIRGPSTPLEALAQLLNGTGLTAAEVSPNVYILQSTSREDPFLTTSPPQPFANRLTELEPVQVTGTRIPRQSLQTTAPLKIFTAEDIRASGQTTLFDFLRQWPNTTAHHPRDIATDFGVNLRTPRAPNFTTSLFTLGPRATLFLVDGLRVASSGLSSSEYGGLTDLGSIPLSMIERVEIVSGSASAVYGSEAMSGVINIILKHDYEGAEIGGHTGISDRGDTARHDLFANLARLTAAGGHWTLAANRSYDEGLIGRQRTWATLDQSRHGLYDERYPLQISTGQDAKWLGDCTSSDDSPSGRICSLDSPRYLSLLPSRESTTTYATLQHPLSERHTLDASVRLSELRTGMQFPPSTAEFYDGATWRTHAFFDVGPISVRSESHDVDARVSVQSRGTKWMWMGTGFYGKNSASSSITGVVNIDPFKPFPLRELSEWNYQLDGDVSHATLASIAPPNRLSGAFWHSGISGTVSGPLFTMRHGTIESVFGFDVHQEHLQSNAYTTARSDGYSAYSEGLGGMDNSHIGGHALRVSHFGEIAAPLFRSAALDLAWRIDHNEGFGTQLTPRIGAKWKVTPTLTLRSSYGNGYRVPTLYESQRMLPASRTAVPSSLLPCNPMFEDLCLLDLQPVRNQALRPERSRSTTLDALWSPNPHLDISLGYYGIQRVDEIRAAADFKDPSKHVLDADGRVVALLISLQNVGITKLDGWKFDGALRFNTAGDDRIELRLQTDYIDRWTNSQDLDADLAGRLFPRIHASAQLNWTHSSWSGRAALRYRSGLRGTSAVLAGNMLVLNTRLWRDLPSMTTADLSLTYGAGTNWTLGANALNIFNATPKNYNDNFGGYTIADDDPVGRYYLLNFERRF</sequence>
<keyword evidence="8" id="KW-0732">Signal</keyword>
<evidence type="ECO:0000256" key="5">
    <source>
        <dbReference type="ARBA" id="ARBA00023136"/>
    </source>
</evidence>
<dbReference type="Gene3D" id="2.170.130.10">
    <property type="entry name" value="TonB-dependent receptor, plug domain"/>
    <property type="match status" value="1"/>
</dbReference>
<dbReference type="Proteomes" id="UP000829194">
    <property type="component" value="Chromosome"/>
</dbReference>
<accession>A0ABY3X9C1</accession>
<dbReference type="Pfam" id="PF07715">
    <property type="entry name" value="Plug"/>
    <property type="match status" value="1"/>
</dbReference>
<reference evidence="10 11" key="1">
    <citation type="submission" date="2022-03" db="EMBL/GenBank/DDBJ databases">
        <title>Complete genome sequence of Lysobacter capsici VKM B-2533 and Lysobacter gummosus 10.1.1, promising sources of lytic agents.</title>
        <authorList>
            <person name="Tarlachkov S.V."/>
            <person name="Kudryakova I.V."/>
            <person name="Afoshin A.S."/>
            <person name="Leontyevskaya E.A."/>
            <person name="Leontyevskaya N.V."/>
        </authorList>
    </citation>
    <scope>NUCLEOTIDE SEQUENCE [LARGE SCALE GENOMIC DNA]</scope>
    <source>
        <strain evidence="10 11">10.1.1</strain>
    </source>
</reference>
<keyword evidence="3" id="KW-0406">Ion transport</keyword>
<evidence type="ECO:0000313" key="11">
    <source>
        <dbReference type="Proteomes" id="UP000829194"/>
    </source>
</evidence>
<evidence type="ECO:0000256" key="7">
    <source>
        <dbReference type="RuleBase" id="RU003357"/>
    </source>
</evidence>
<keyword evidence="6" id="KW-0998">Cell outer membrane</keyword>
<evidence type="ECO:0000256" key="3">
    <source>
        <dbReference type="ARBA" id="ARBA00022496"/>
    </source>
</evidence>
<feature type="chain" id="PRO_5046957749" evidence="8">
    <location>
        <begin position="31"/>
        <end position="934"/>
    </location>
</feature>